<dbReference type="InterPro" id="IPR042100">
    <property type="entry name" value="Bug_dom1"/>
</dbReference>
<evidence type="ECO:0000256" key="1">
    <source>
        <dbReference type="ARBA" id="ARBA00006987"/>
    </source>
</evidence>
<comment type="caution">
    <text evidence="2">The sequence shown here is derived from an EMBL/GenBank/DDBJ whole genome shotgun (WGS) entry which is preliminary data.</text>
</comment>
<dbReference type="PANTHER" id="PTHR42928:SF5">
    <property type="entry name" value="BLR1237 PROTEIN"/>
    <property type="match status" value="1"/>
</dbReference>
<evidence type="ECO:0000313" key="3">
    <source>
        <dbReference type="Proteomes" id="UP000620596"/>
    </source>
</evidence>
<dbReference type="SUPFAM" id="SSF53850">
    <property type="entry name" value="Periplasmic binding protein-like II"/>
    <property type="match status" value="1"/>
</dbReference>
<comment type="similarity">
    <text evidence="1">Belongs to the UPF0065 (bug) family.</text>
</comment>
<accession>A0A916WL32</accession>
<organism evidence="2 3">
    <name type="scientific">Polaromonas eurypsychrophila</name>
    <dbReference type="NCBI Taxonomy" id="1614635"/>
    <lineage>
        <taxon>Bacteria</taxon>
        <taxon>Pseudomonadati</taxon>
        <taxon>Pseudomonadota</taxon>
        <taxon>Betaproteobacteria</taxon>
        <taxon>Burkholderiales</taxon>
        <taxon>Comamonadaceae</taxon>
        <taxon>Polaromonas</taxon>
    </lineage>
</organism>
<dbReference type="EMBL" id="BMIG01000018">
    <property type="protein sequence ID" value="GGB12042.1"/>
    <property type="molecule type" value="Genomic_DNA"/>
</dbReference>
<dbReference type="Gene3D" id="3.40.190.10">
    <property type="entry name" value="Periplasmic binding protein-like II"/>
    <property type="match status" value="1"/>
</dbReference>
<keyword evidence="3" id="KW-1185">Reference proteome</keyword>
<dbReference type="Proteomes" id="UP000620596">
    <property type="component" value="Unassembled WGS sequence"/>
</dbReference>
<dbReference type="Gene3D" id="3.40.190.150">
    <property type="entry name" value="Bordetella uptake gene, domain 1"/>
    <property type="match status" value="1"/>
</dbReference>
<dbReference type="PIRSF" id="PIRSF017082">
    <property type="entry name" value="YflP"/>
    <property type="match status" value="1"/>
</dbReference>
<dbReference type="InterPro" id="IPR005064">
    <property type="entry name" value="BUG"/>
</dbReference>
<dbReference type="AlphaFoldDB" id="A0A916WL32"/>
<proteinExistence type="inferred from homology"/>
<protein>
    <submittedName>
        <fullName evidence="2">MFS transporter</fullName>
    </submittedName>
</protein>
<name>A0A916WL32_9BURK</name>
<dbReference type="InterPro" id="IPR006311">
    <property type="entry name" value="TAT_signal"/>
</dbReference>
<sequence>MSINIPGNRRQFNRTLGALLAAGTALPLKQALAQESAKPIRIIVPFAPGGSNDIVGRTMAQQLSMRLKRSVVVENVPGAGGAIGSAMVARAEPDGNTLLLISSTFTMNASVMKLSYDPVKSFTPVAMLGMGPSVIVVAASLPVNSIKELIDYSKKNPGKVYFGSAGVASFQHFAIELFKLRTGADLTVVQYKGGGPALIDLAAGHVQVSLGSLIQMQSYLRSGKIKLLSVAGSRRVDLIPDVPTLKETGVDVEVSNWWGLLAPAGTPISLVDRLHREANAALAEPDMKKRFAGEGADPMPMSRPEFEKLMAEETAKWAKVARETGIKIE</sequence>
<dbReference type="PANTHER" id="PTHR42928">
    <property type="entry name" value="TRICARBOXYLATE-BINDING PROTEIN"/>
    <property type="match status" value="1"/>
</dbReference>
<evidence type="ECO:0000313" key="2">
    <source>
        <dbReference type="EMBL" id="GGB12042.1"/>
    </source>
</evidence>
<dbReference type="Pfam" id="PF03401">
    <property type="entry name" value="TctC"/>
    <property type="match status" value="1"/>
</dbReference>
<dbReference type="PROSITE" id="PS51318">
    <property type="entry name" value="TAT"/>
    <property type="match status" value="1"/>
</dbReference>
<dbReference type="RefSeq" id="WP_188709914.1">
    <property type="nucleotide sequence ID" value="NZ_BMIG01000018.1"/>
</dbReference>
<dbReference type="CDD" id="cd13578">
    <property type="entry name" value="PBP2_Bug27"/>
    <property type="match status" value="1"/>
</dbReference>
<reference evidence="2" key="1">
    <citation type="journal article" date="2014" name="Int. J. Syst. Evol. Microbiol.">
        <title>Complete genome sequence of Corynebacterium casei LMG S-19264T (=DSM 44701T), isolated from a smear-ripened cheese.</title>
        <authorList>
            <consortium name="US DOE Joint Genome Institute (JGI-PGF)"/>
            <person name="Walter F."/>
            <person name="Albersmeier A."/>
            <person name="Kalinowski J."/>
            <person name="Ruckert C."/>
        </authorList>
    </citation>
    <scope>NUCLEOTIDE SEQUENCE</scope>
    <source>
        <strain evidence="2">CGMCC 1.15322</strain>
    </source>
</reference>
<reference evidence="2" key="2">
    <citation type="submission" date="2020-09" db="EMBL/GenBank/DDBJ databases">
        <authorList>
            <person name="Sun Q."/>
            <person name="Zhou Y."/>
        </authorList>
    </citation>
    <scope>NUCLEOTIDE SEQUENCE</scope>
    <source>
        <strain evidence="2">CGMCC 1.15322</strain>
    </source>
</reference>
<gene>
    <name evidence="2" type="ORF">GCM10011496_36150</name>
</gene>